<keyword evidence="1" id="KW-0472">Membrane</keyword>
<evidence type="ECO:0000313" key="3">
    <source>
        <dbReference type="Proteomes" id="UP000215616"/>
    </source>
</evidence>
<feature type="transmembrane region" description="Helical" evidence="1">
    <location>
        <begin position="58"/>
        <end position="76"/>
    </location>
</feature>
<feature type="transmembrane region" description="Helical" evidence="1">
    <location>
        <begin position="234"/>
        <end position="252"/>
    </location>
</feature>
<keyword evidence="1" id="KW-0812">Transmembrane</keyword>
<evidence type="ECO:0000256" key="1">
    <source>
        <dbReference type="SAM" id="Phobius"/>
    </source>
</evidence>
<sequence>MTATPPLETPAPPSPNQEAWSPKAPSLWWNVLGVAVSVGLVAAILLQLDGATADALKMIAQLPLAVWPAMVLLYLTQPICDFAVYRRTWNLPWSGFGVLLLKNVINEIVLGYSGQAYLYVWARRMSGTGVAPFAAIKDASIISALLGNLLTLVLTAISVTQLTELGLVKQLGPALWSGLIPIAISIGLVAFGRWVFSLSPRLLLFVTSAHTLRIIVSTALTVMIWRMALPEVEAGVWLVLMAVRYLVSRIPLLANKDLVFGNLMVFLLGPQAVVAVLLAALALATLLMHLGVIVILGAIALARHLVKRIARAAPFGASP</sequence>
<reference evidence="2 3" key="1">
    <citation type="submission" date="2017-03" db="EMBL/GenBank/DDBJ databases">
        <title>Lifting the veil on microbial sulfur biogeochemistry in mining wastewaters.</title>
        <authorList>
            <person name="Kantor R.S."/>
            <person name="Colenbrander Nelson T."/>
            <person name="Marshall S."/>
            <person name="Bennett D."/>
            <person name="Apte S."/>
            <person name="Camacho D."/>
            <person name="Thomas B.C."/>
            <person name="Warren L.A."/>
            <person name="Banfield J.F."/>
        </authorList>
    </citation>
    <scope>NUCLEOTIDE SEQUENCE [LARGE SCALE GENOMIC DNA]</scope>
    <source>
        <strain evidence="2">32-67-7</strain>
    </source>
</reference>
<dbReference type="Proteomes" id="UP000215616">
    <property type="component" value="Unassembled WGS sequence"/>
</dbReference>
<evidence type="ECO:0000313" key="2">
    <source>
        <dbReference type="EMBL" id="OYX04426.1"/>
    </source>
</evidence>
<organism evidence="2 3">
    <name type="scientific">Caulobacter vibrioides</name>
    <name type="common">Caulobacter crescentus</name>
    <dbReference type="NCBI Taxonomy" id="155892"/>
    <lineage>
        <taxon>Bacteria</taxon>
        <taxon>Pseudomonadati</taxon>
        <taxon>Pseudomonadota</taxon>
        <taxon>Alphaproteobacteria</taxon>
        <taxon>Caulobacterales</taxon>
        <taxon>Caulobacteraceae</taxon>
        <taxon>Caulobacter</taxon>
    </lineage>
</organism>
<name>A0A258D9Y7_CAUVI</name>
<dbReference type="EMBL" id="NCDQ01000078">
    <property type="protein sequence ID" value="OYX04426.1"/>
    <property type="molecule type" value="Genomic_DNA"/>
</dbReference>
<protein>
    <recommendedName>
        <fullName evidence="4">Flippase-like domain-containing protein</fullName>
    </recommendedName>
</protein>
<accession>A0A258D9Y7</accession>
<feature type="transmembrane region" description="Helical" evidence="1">
    <location>
        <begin position="27"/>
        <end position="46"/>
    </location>
</feature>
<feature type="transmembrane region" description="Helical" evidence="1">
    <location>
        <begin position="286"/>
        <end position="306"/>
    </location>
</feature>
<dbReference type="AlphaFoldDB" id="A0A258D9Y7"/>
<feature type="transmembrane region" description="Helical" evidence="1">
    <location>
        <begin position="259"/>
        <end position="280"/>
    </location>
</feature>
<feature type="transmembrane region" description="Helical" evidence="1">
    <location>
        <begin position="174"/>
        <end position="196"/>
    </location>
</feature>
<keyword evidence="1" id="KW-1133">Transmembrane helix</keyword>
<evidence type="ECO:0008006" key="4">
    <source>
        <dbReference type="Google" id="ProtNLM"/>
    </source>
</evidence>
<gene>
    <name evidence="2" type="ORF">B7Z12_06625</name>
</gene>
<comment type="caution">
    <text evidence="2">The sequence shown here is derived from an EMBL/GenBank/DDBJ whole genome shotgun (WGS) entry which is preliminary data.</text>
</comment>
<feature type="transmembrane region" description="Helical" evidence="1">
    <location>
        <begin position="203"/>
        <end position="228"/>
    </location>
</feature>
<feature type="transmembrane region" description="Helical" evidence="1">
    <location>
        <begin position="141"/>
        <end position="162"/>
    </location>
</feature>
<proteinExistence type="predicted"/>